<name>A0A087H0E0_ARAAL</name>
<evidence type="ECO:0000313" key="2">
    <source>
        <dbReference type="Proteomes" id="UP000029120"/>
    </source>
</evidence>
<reference evidence="2" key="1">
    <citation type="journal article" date="2015" name="Nat. Plants">
        <title>Genome expansion of Arabis alpina linked with retrotransposition and reduced symmetric DNA methylation.</title>
        <authorList>
            <person name="Willing E.M."/>
            <person name="Rawat V."/>
            <person name="Mandakova T."/>
            <person name="Maumus F."/>
            <person name="James G.V."/>
            <person name="Nordstroem K.J."/>
            <person name="Becker C."/>
            <person name="Warthmann N."/>
            <person name="Chica C."/>
            <person name="Szarzynska B."/>
            <person name="Zytnicki M."/>
            <person name="Albani M.C."/>
            <person name="Kiefer C."/>
            <person name="Bergonzi S."/>
            <person name="Castaings L."/>
            <person name="Mateos J.L."/>
            <person name="Berns M.C."/>
            <person name="Bujdoso N."/>
            <person name="Piofczyk T."/>
            <person name="de Lorenzo L."/>
            <person name="Barrero-Sicilia C."/>
            <person name="Mateos I."/>
            <person name="Piednoel M."/>
            <person name="Hagmann J."/>
            <person name="Chen-Min-Tao R."/>
            <person name="Iglesias-Fernandez R."/>
            <person name="Schuster S.C."/>
            <person name="Alonso-Blanco C."/>
            <person name="Roudier F."/>
            <person name="Carbonero P."/>
            <person name="Paz-Ares J."/>
            <person name="Davis S.J."/>
            <person name="Pecinka A."/>
            <person name="Quesneville H."/>
            <person name="Colot V."/>
            <person name="Lysak M.A."/>
            <person name="Weigel D."/>
            <person name="Coupland G."/>
            <person name="Schneeberger K."/>
        </authorList>
    </citation>
    <scope>NUCLEOTIDE SEQUENCE [LARGE SCALE GENOMIC DNA]</scope>
    <source>
        <strain evidence="2">cv. Pajares</strain>
    </source>
</reference>
<gene>
    <name evidence="1" type="ordered locus">AALP_Aa4g011600</name>
</gene>
<dbReference type="InterPro" id="IPR036758">
    <property type="entry name" value="At5g01610-like"/>
</dbReference>
<protein>
    <submittedName>
        <fullName evidence="1">Uncharacterized protein</fullName>
    </submittedName>
</protein>
<sequence>MELDSSSGMIVFSVGFVSKTLPSSMFDSVPSCSKKQSLKQSIEEI</sequence>
<dbReference type="Gramene" id="KFK35592">
    <property type="protein sequence ID" value="KFK35592"/>
    <property type="gene ID" value="AALP_AA4G011600"/>
</dbReference>
<accession>A0A087H0E0</accession>
<dbReference type="Proteomes" id="UP000029120">
    <property type="component" value="Chromosome 4"/>
</dbReference>
<dbReference type="SUPFAM" id="SSF141562">
    <property type="entry name" value="At5g01610-like"/>
    <property type="match status" value="1"/>
</dbReference>
<proteinExistence type="predicted"/>
<evidence type="ECO:0000313" key="1">
    <source>
        <dbReference type="EMBL" id="KFK35592.1"/>
    </source>
</evidence>
<organism evidence="1 2">
    <name type="scientific">Arabis alpina</name>
    <name type="common">Alpine rock-cress</name>
    <dbReference type="NCBI Taxonomy" id="50452"/>
    <lineage>
        <taxon>Eukaryota</taxon>
        <taxon>Viridiplantae</taxon>
        <taxon>Streptophyta</taxon>
        <taxon>Embryophyta</taxon>
        <taxon>Tracheophyta</taxon>
        <taxon>Spermatophyta</taxon>
        <taxon>Magnoliopsida</taxon>
        <taxon>eudicotyledons</taxon>
        <taxon>Gunneridae</taxon>
        <taxon>Pentapetalae</taxon>
        <taxon>rosids</taxon>
        <taxon>malvids</taxon>
        <taxon>Brassicales</taxon>
        <taxon>Brassicaceae</taxon>
        <taxon>Arabideae</taxon>
        <taxon>Arabis</taxon>
    </lineage>
</organism>
<dbReference type="OrthoDB" id="622488at2759"/>
<dbReference type="EMBL" id="CM002872">
    <property type="protein sequence ID" value="KFK35592.1"/>
    <property type="molecule type" value="Genomic_DNA"/>
</dbReference>
<keyword evidence="2" id="KW-1185">Reference proteome</keyword>
<dbReference type="AlphaFoldDB" id="A0A087H0E0"/>